<sequence length="424" mass="48363">MLRLLIEFRDNTNLRIALDDLYSQFKEAPVLGSLIQPEKSLSSESLFEIKWKDIEPLLSRALAEEETETTEVRVIAKGIAKAASILFNQYHFLPTNVPYLSQGKQSPILSSFCKNSFYDARHDLANVFLERMHDLLRDNGVAQVVMPQNWLYLKRYQNHRIGLLRKWKWNLTARLGEGGFDSASAAGAFVALYTFTNNESSGSNIIKFIDCSTISGAEYKARGLKNLEIKKIEQKTQFSNPGAAVTFENQGDIPLLSKYCSALSGISTGELNRFTKKHWEVFRFGGEWELSQTSSIQTCHFTGLTNAVLWQKGAGELYDLVQSVKHLNHAAQNWQRGKPNWGKPGISISKMRELKASIYSERIYDENCCAIIPADPSIMPALWEFCRSPEYNHEVRKINQSILVQTKYMIMNRPGFRRHLQTLY</sequence>
<dbReference type="Gene3D" id="3.40.50.150">
    <property type="entry name" value="Vaccinia Virus protein VP39"/>
    <property type="match status" value="1"/>
</dbReference>
<name>A0ABS7WW70_9GAMM</name>
<evidence type="ECO:0000259" key="6">
    <source>
        <dbReference type="Pfam" id="PF07669"/>
    </source>
</evidence>
<dbReference type="EC" id="2.1.1.72" evidence="1"/>
<evidence type="ECO:0000313" key="7">
    <source>
        <dbReference type="EMBL" id="MBZ9566610.1"/>
    </source>
</evidence>
<dbReference type="Proteomes" id="UP001319883">
    <property type="component" value="Unassembled WGS sequence"/>
</dbReference>
<evidence type="ECO:0000256" key="2">
    <source>
        <dbReference type="ARBA" id="ARBA00022603"/>
    </source>
</evidence>
<comment type="catalytic activity">
    <reaction evidence="5">
        <text>a 2'-deoxyadenosine in DNA + S-adenosyl-L-methionine = an N(6)-methyl-2'-deoxyadenosine in DNA + S-adenosyl-L-homocysteine + H(+)</text>
        <dbReference type="Rhea" id="RHEA:15197"/>
        <dbReference type="Rhea" id="RHEA-COMP:12418"/>
        <dbReference type="Rhea" id="RHEA-COMP:12419"/>
        <dbReference type="ChEBI" id="CHEBI:15378"/>
        <dbReference type="ChEBI" id="CHEBI:57856"/>
        <dbReference type="ChEBI" id="CHEBI:59789"/>
        <dbReference type="ChEBI" id="CHEBI:90615"/>
        <dbReference type="ChEBI" id="CHEBI:90616"/>
        <dbReference type="EC" id="2.1.1.72"/>
    </reaction>
</comment>
<dbReference type="RefSeq" id="WP_224420195.1">
    <property type="nucleotide sequence ID" value="NZ_JAGXFD010000001.1"/>
</dbReference>
<evidence type="ECO:0000256" key="1">
    <source>
        <dbReference type="ARBA" id="ARBA00011900"/>
    </source>
</evidence>
<protein>
    <recommendedName>
        <fullName evidence="1">site-specific DNA-methyltransferase (adenine-specific)</fullName>
        <ecNumber evidence="1">2.1.1.72</ecNumber>
    </recommendedName>
</protein>
<dbReference type="PANTHER" id="PTHR33841">
    <property type="entry name" value="DNA METHYLTRANSFERASE YEEA-RELATED"/>
    <property type="match status" value="1"/>
</dbReference>
<evidence type="ECO:0000313" key="8">
    <source>
        <dbReference type="Proteomes" id="UP001319883"/>
    </source>
</evidence>
<evidence type="ECO:0000256" key="3">
    <source>
        <dbReference type="ARBA" id="ARBA00022679"/>
    </source>
</evidence>
<keyword evidence="8" id="KW-1185">Reference proteome</keyword>
<dbReference type="InterPro" id="IPR011639">
    <property type="entry name" value="MethylTrfase_TaqI-like_dom"/>
</dbReference>
<keyword evidence="3" id="KW-0808">Transferase</keyword>
<dbReference type="Pfam" id="PF07669">
    <property type="entry name" value="Eco57I"/>
    <property type="match status" value="1"/>
</dbReference>
<dbReference type="InterPro" id="IPR029063">
    <property type="entry name" value="SAM-dependent_MTases_sf"/>
</dbReference>
<evidence type="ECO:0000256" key="5">
    <source>
        <dbReference type="ARBA" id="ARBA00047942"/>
    </source>
</evidence>
<organism evidence="7 8">
    <name type="scientific">Modicisalibacter tunisiensis</name>
    <dbReference type="NCBI Taxonomy" id="390637"/>
    <lineage>
        <taxon>Bacteria</taxon>
        <taxon>Pseudomonadati</taxon>
        <taxon>Pseudomonadota</taxon>
        <taxon>Gammaproteobacteria</taxon>
        <taxon>Oceanospirillales</taxon>
        <taxon>Halomonadaceae</taxon>
        <taxon>Modicisalibacter</taxon>
    </lineage>
</organism>
<keyword evidence="2" id="KW-0489">Methyltransferase</keyword>
<feature type="domain" description="Type II methyltransferase M.TaqI-like" evidence="6">
    <location>
        <begin position="73"/>
        <end position="166"/>
    </location>
</feature>
<dbReference type="SUPFAM" id="SSF53335">
    <property type="entry name" value="S-adenosyl-L-methionine-dependent methyltransferases"/>
    <property type="match status" value="1"/>
</dbReference>
<comment type="caution">
    <text evidence="7">The sequence shown here is derived from an EMBL/GenBank/DDBJ whole genome shotgun (WGS) entry which is preliminary data.</text>
</comment>
<evidence type="ECO:0000256" key="4">
    <source>
        <dbReference type="ARBA" id="ARBA00022691"/>
    </source>
</evidence>
<dbReference type="EMBL" id="JAGXFD010000001">
    <property type="protein sequence ID" value="MBZ9566610.1"/>
    <property type="molecule type" value="Genomic_DNA"/>
</dbReference>
<dbReference type="PANTHER" id="PTHR33841:SF1">
    <property type="entry name" value="DNA METHYLTRANSFERASE A"/>
    <property type="match status" value="1"/>
</dbReference>
<dbReference type="InterPro" id="IPR050953">
    <property type="entry name" value="N4_N6_ade-DNA_methylase"/>
</dbReference>
<reference evidence="7 8" key="1">
    <citation type="submission" date="2021-05" db="EMBL/GenBank/DDBJ databases">
        <title>Petroleum and Energy Research Collection (APPE): ex situ preservation of microbial diversity associated with the oil industry and exploitation of its biotechnological potential.</title>
        <authorList>
            <person name="Paixao C.T.M."/>
            <person name="Gomes M.B."/>
            <person name="Oliveira V.M."/>
        </authorList>
    </citation>
    <scope>NUCLEOTIDE SEQUENCE [LARGE SCALE GENOMIC DNA]</scope>
    <source>
        <strain evidence="7 8">LIT2</strain>
    </source>
</reference>
<gene>
    <name evidence="7" type="ORF">KGQ91_02770</name>
</gene>
<proteinExistence type="predicted"/>
<accession>A0ABS7WW70</accession>
<keyword evidence="4" id="KW-0949">S-adenosyl-L-methionine</keyword>